<dbReference type="Proteomes" id="UP000295793">
    <property type="component" value="Unassembled WGS sequence"/>
</dbReference>
<dbReference type="RefSeq" id="WP_132701279.1">
    <property type="nucleotide sequence ID" value="NZ_SLZR01000006.1"/>
</dbReference>
<protein>
    <submittedName>
        <fullName evidence="4">LysM domain-containing protein</fullName>
    </submittedName>
</protein>
<name>A0A4R3I7S2_9GAMM</name>
<keyword evidence="2" id="KW-1133">Transmembrane helix</keyword>
<comment type="caution">
    <text evidence="4">The sequence shown here is derived from an EMBL/GenBank/DDBJ whole genome shotgun (WGS) entry which is preliminary data.</text>
</comment>
<feature type="coiled-coil region" evidence="1">
    <location>
        <begin position="361"/>
        <end position="395"/>
    </location>
</feature>
<dbReference type="CDD" id="cd00118">
    <property type="entry name" value="LysM"/>
    <property type="match status" value="1"/>
</dbReference>
<feature type="transmembrane region" description="Helical" evidence="2">
    <location>
        <begin position="885"/>
        <end position="906"/>
    </location>
</feature>
<keyword evidence="5" id="KW-1185">Reference proteome</keyword>
<keyword evidence="2" id="KW-0812">Transmembrane</keyword>
<dbReference type="CDD" id="cd20705">
    <property type="entry name" value="MIX_I"/>
    <property type="match status" value="1"/>
</dbReference>
<dbReference type="Pfam" id="PF20249">
    <property type="entry name" value="VasX_N"/>
    <property type="match status" value="1"/>
</dbReference>
<accession>A0A4R3I7S2</accession>
<evidence type="ECO:0000256" key="1">
    <source>
        <dbReference type="SAM" id="Coils"/>
    </source>
</evidence>
<dbReference type="InterPro" id="IPR018392">
    <property type="entry name" value="LysM"/>
</dbReference>
<feature type="transmembrane region" description="Helical" evidence="2">
    <location>
        <begin position="912"/>
        <end position="934"/>
    </location>
</feature>
<sequence length="1134" mass="127931">MATNTSITELTEGKYGLDILIPAMADGNGSGLPFICLPLYTCESVKQESVQGSANTQVQYANVALHYEDEDDLIDVTKRIRDGWLYIFVNGYLWHEYQVKEGAENEERSHFFDVDLRYWQTKDTRKANSTSNYNITFPTKLDGVETQVQIAYSEVQWSWSRICSMGGMNPEDPRLSHVVKHGEVLSVIANQYSFVESYQELAELNDLDSPDQIKPGQSIKLRDADEPIGDTEANRTSRLGKALKDQGSLGGDYGVVKVQDPLGVIDRYNTAMTLLLMNQQSMLAEMQGSFIPEGEAVSRVSLGLPYPYLLSSSKEHSPAKLPVDLPQWKRKDICDLTDIARYSYATYLDNDSRNAMDAKDIKSPEESLSEAQDRLDEIKEKLEDTGDRLNKIELENWLRVSQRSEIRQEYRDFQTEYINLVCGDTDPFETYDFSIKLFDVLQDFAWLPSDRYHLLWSRIAEVVNHLVIDPSTFDHQYDLKAVPDRERKEHLPVLNKGLDIAESIYSGSHPCSSWLFPKEEDVDITSDQPPALSVVKSIYSPAFRLGDFQRAIANRPDEKESIDGEKNFFDFFNRFSKTVSALAENFQYRSSEPIKKSITLLFRLAKGSGIPGLEGLHIVMKGESLEGKVALGKYRLARIANAYYEKQNRSQRKFLSAESAFNQQQGRARSQVTELLDSEGKVVAASDIGFLKPWQGFDPNREAASKELIFEQHGKTGNSESIIRAALDVWVIPERSRLNGLYKAASQATSNQLYVGTTSNFPKIMLLFEVIALKEALNNFYNSHPDDLKELSWRFRAQAVNTLAAIIDVTDAWYDSKAKNKLIHTMEKSNFKSIRFLSRQVPIKIRGTLYKVPIIRWLGPIGSLVGAGFTAWDSYKLFKRHDGDAAILTGVVALLGVAGAAIGIIGGSMAGVSLVVPLIGWAIFGISLAVIWAVNKWLKDSPSEYWAEHSPFSNSVDNRLGVDEFNIISKSKAGLQNIIMQPSASVTKEKYEHSGRLMHRVSVIVEHPAFILDESTLDWECTSELIEMMPNGANGMLVPVARNRLKKMKPVFVSNDLQNTVVTRTVLVFSIPDATEEKIEMRFLPDKTIFKENEWHFKFRHILNDGTSLPLNASDFDQDTKTDVGWSKLSWTTS</sequence>
<evidence type="ECO:0000256" key="2">
    <source>
        <dbReference type="SAM" id="Phobius"/>
    </source>
</evidence>
<dbReference type="EMBL" id="SLZR01000006">
    <property type="protein sequence ID" value="TCS41304.1"/>
    <property type="molecule type" value="Genomic_DNA"/>
</dbReference>
<keyword evidence="2" id="KW-0472">Membrane</keyword>
<dbReference type="SMART" id="SM00257">
    <property type="entry name" value="LysM"/>
    <property type="match status" value="1"/>
</dbReference>
<dbReference type="AlphaFoldDB" id="A0A4R3I7S2"/>
<feature type="transmembrane region" description="Helical" evidence="2">
    <location>
        <begin position="854"/>
        <end position="873"/>
    </location>
</feature>
<dbReference type="Pfam" id="PF01476">
    <property type="entry name" value="LysM"/>
    <property type="match status" value="1"/>
</dbReference>
<gene>
    <name evidence="4" type="ORF">BCF53_10635</name>
</gene>
<dbReference type="OrthoDB" id="5406083at2"/>
<dbReference type="PROSITE" id="PS51782">
    <property type="entry name" value="LYSM"/>
    <property type="match status" value="1"/>
</dbReference>
<keyword evidence="1" id="KW-0175">Coiled coil</keyword>
<dbReference type="Gene3D" id="3.10.350.10">
    <property type="entry name" value="LysM domain"/>
    <property type="match status" value="1"/>
</dbReference>
<dbReference type="SUPFAM" id="SSF54106">
    <property type="entry name" value="LysM domain"/>
    <property type="match status" value="1"/>
</dbReference>
<dbReference type="InterPro" id="IPR036779">
    <property type="entry name" value="LysM_dom_sf"/>
</dbReference>
<evidence type="ECO:0000313" key="5">
    <source>
        <dbReference type="Proteomes" id="UP000295793"/>
    </source>
</evidence>
<reference evidence="4 5" key="1">
    <citation type="submission" date="2019-03" db="EMBL/GenBank/DDBJ databases">
        <title>Genomic Encyclopedia of Archaeal and Bacterial Type Strains, Phase II (KMG-II): from individual species to whole genera.</title>
        <authorList>
            <person name="Goeker M."/>
        </authorList>
    </citation>
    <scope>NUCLEOTIDE SEQUENCE [LARGE SCALE GENOMIC DNA]</scope>
    <source>
        <strain evidence="4 5">DSM 15388</strain>
    </source>
</reference>
<dbReference type="InterPro" id="IPR046864">
    <property type="entry name" value="VasX_N"/>
</dbReference>
<evidence type="ECO:0000313" key="4">
    <source>
        <dbReference type="EMBL" id="TCS41304.1"/>
    </source>
</evidence>
<evidence type="ECO:0000259" key="3">
    <source>
        <dbReference type="PROSITE" id="PS51782"/>
    </source>
</evidence>
<organism evidence="4 5">
    <name type="scientific">Reinekea marinisedimentorum</name>
    <dbReference type="NCBI Taxonomy" id="230495"/>
    <lineage>
        <taxon>Bacteria</taxon>
        <taxon>Pseudomonadati</taxon>
        <taxon>Pseudomonadota</taxon>
        <taxon>Gammaproteobacteria</taxon>
        <taxon>Oceanospirillales</taxon>
        <taxon>Saccharospirillaceae</taxon>
        <taxon>Reinekea</taxon>
    </lineage>
</organism>
<feature type="domain" description="LysM" evidence="3">
    <location>
        <begin position="175"/>
        <end position="221"/>
    </location>
</feature>
<proteinExistence type="predicted"/>